<gene>
    <name evidence="1" type="ORF">DEBURN_LOCUS2111</name>
</gene>
<reference evidence="1" key="1">
    <citation type="submission" date="2021-06" db="EMBL/GenBank/DDBJ databases">
        <authorList>
            <person name="Kallberg Y."/>
            <person name="Tangrot J."/>
            <person name="Rosling A."/>
        </authorList>
    </citation>
    <scope>NUCLEOTIDE SEQUENCE</scope>
    <source>
        <strain evidence="1">AZ414A</strain>
    </source>
</reference>
<dbReference type="Proteomes" id="UP000789706">
    <property type="component" value="Unassembled WGS sequence"/>
</dbReference>
<dbReference type="AlphaFoldDB" id="A0A9N8YUQ3"/>
<name>A0A9N8YUQ3_9GLOM</name>
<keyword evidence="2" id="KW-1185">Reference proteome</keyword>
<protein>
    <submittedName>
        <fullName evidence="1">6726_t:CDS:1</fullName>
    </submittedName>
</protein>
<accession>A0A9N8YUQ3</accession>
<proteinExistence type="predicted"/>
<dbReference type="EMBL" id="CAJVPK010000109">
    <property type="protein sequence ID" value="CAG8450621.1"/>
    <property type="molecule type" value="Genomic_DNA"/>
</dbReference>
<evidence type="ECO:0000313" key="2">
    <source>
        <dbReference type="Proteomes" id="UP000789706"/>
    </source>
</evidence>
<evidence type="ECO:0000313" key="1">
    <source>
        <dbReference type="EMBL" id="CAG8450621.1"/>
    </source>
</evidence>
<organism evidence="1 2">
    <name type="scientific">Diversispora eburnea</name>
    <dbReference type="NCBI Taxonomy" id="1213867"/>
    <lineage>
        <taxon>Eukaryota</taxon>
        <taxon>Fungi</taxon>
        <taxon>Fungi incertae sedis</taxon>
        <taxon>Mucoromycota</taxon>
        <taxon>Glomeromycotina</taxon>
        <taxon>Glomeromycetes</taxon>
        <taxon>Diversisporales</taxon>
        <taxon>Diversisporaceae</taxon>
        <taxon>Diversispora</taxon>
    </lineage>
</organism>
<comment type="caution">
    <text evidence="1">The sequence shown here is derived from an EMBL/GenBank/DDBJ whole genome shotgun (WGS) entry which is preliminary data.</text>
</comment>
<sequence>MVLFKETNVEQIRRNELKNLILHDDDQLCEGTGKISSYFTDEPLCDYIHIIAKPPLSPFKIDFVRNMLLSEGDIVEYLDKDCIHKATLWEVREKLNKLYFEQEEEDEAHWNEVLLNYLYQEMMSWTYFRAETFSLVKQHGVFTWLLIPPNVCDPLPICENVSQDLQKAFDEALKNELGPPFREMHYNLVGMNSWVSGRCCSYSLGENQCKSYQNDVVRLGSRIGVIAPQRTSGTLRSGTDVTIHQPSHEDLDELIQTFDDLADNDKNLKGLSEAMCKTIEAQKQKTTLQT</sequence>